<dbReference type="RefSeq" id="WP_047944423.1">
    <property type="nucleotide sequence ID" value="NZ_CP026031.1"/>
</dbReference>
<accession>A0A0J1I7Q1</accession>
<dbReference type="Proteomes" id="UP000216961">
    <property type="component" value="Unassembled WGS sequence"/>
</dbReference>
<keyword evidence="3" id="KW-1185">Reference proteome</keyword>
<dbReference type="Proteomes" id="UP000036045">
    <property type="component" value="Unassembled WGS sequence"/>
</dbReference>
<comment type="caution">
    <text evidence="1">The sequence shown here is derived from an EMBL/GenBank/DDBJ whole genome shotgun (WGS) entry which is preliminary data.</text>
</comment>
<reference evidence="1 3" key="1">
    <citation type="submission" date="2015-05" db="EMBL/GenBank/DDBJ databases">
        <title>Whole genome sequence and identification of bacterial endophytes from Costus igneus.</title>
        <authorList>
            <person name="Lee Y.P."/>
            <person name="Gan H.M."/>
            <person name="Eng W."/>
            <person name="Wheatley M.S."/>
            <person name="Caraballo A."/>
            <person name="Polter S."/>
            <person name="Savka M.A."/>
            <person name="Hudson A.O."/>
        </authorList>
    </citation>
    <scope>NUCLEOTIDE SEQUENCE [LARGE SCALE GENOMIC DNA]</scope>
    <source>
        <strain evidence="1 3">RIT379</strain>
    </source>
</reference>
<name>A0A0J1I7Q1_NIACI</name>
<organism evidence="1 3">
    <name type="scientific">Niallia circulans</name>
    <name type="common">Bacillus circulans</name>
    <dbReference type="NCBI Taxonomy" id="1397"/>
    <lineage>
        <taxon>Bacteria</taxon>
        <taxon>Bacillati</taxon>
        <taxon>Bacillota</taxon>
        <taxon>Bacilli</taxon>
        <taxon>Bacillales</taxon>
        <taxon>Bacillaceae</taxon>
        <taxon>Niallia</taxon>
    </lineage>
</organism>
<evidence type="ECO:0000313" key="2">
    <source>
        <dbReference type="EMBL" id="PAD83757.1"/>
    </source>
</evidence>
<dbReference type="KEGG" id="bcir:C2I06_14765"/>
<evidence type="ECO:0000313" key="4">
    <source>
        <dbReference type="Proteomes" id="UP000216961"/>
    </source>
</evidence>
<evidence type="ECO:0000313" key="1">
    <source>
        <dbReference type="EMBL" id="KLV22031.1"/>
    </source>
</evidence>
<dbReference type="GeneID" id="56351423"/>
<gene>
    <name evidence="1" type="ORF">ABW02_21970</name>
    <name evidence="2" type="ORF">CHH57_08395</name>
</gene>
<protein>
    <submittedName>
        <fullName evidence="2">DUF2294 domain-containing protein</fullName>
    </submittedName>
</protein>
<dbReference type="EMBL" id="LDPH01000033">
    <property type="protein sequence ID" value="KLV22031.1"/>
    <property type="molecule type" value="Genomic_DNA"/>
</dbReference>
<dbReference type="AlphaFoldDB" id="A0A0J1I7Q1"/>
<evidence type="ECO:0000313" key="3">
    <source>
        <dbReference type="Proteomes" id="UP000036045"/>
    </source>
</evidence>
<dbReference type="PATRIC" id="fig|1397.4.peg.3517"/>
<reference evidence="2 4" key="2">
    <citation type="submission" date="2017-07" db="EMBL/GenBank/DDBJ databases">
        <title>Isolation and whole genome analysis of endospore-forming bacteria from heroin.</title>
        <authorList>
            <person name="Kalinowski J."/>
            <person name="Ahrens B."/>
            <person name="Al-Dilaimi A."/>
            <person name="Winkler A."/>
            <person name="Wibberg D."/>
            <person name="Schleenbecker U."/>
            <person name="Ruckert C."/>
            <person name="Wolfel R."/>
            <person name="Grass G."/>
        </authorList>
    </citation>
    <scope>NUCLEOTIDE SEQUENCE [LARGE SCALE GENOMIC DNA]</scope>
    <source>
        <strain evidence="2 4">7521-2</strain>
    </source>
</reference>
<dbReference type="OrthoDB" id="2476150at2"/>
<dbReference type="EMBL" id="NPBQ01000050">
    <property type="protein sequence ID" value="PAD83757.1"/>
    <property type="molecule type" value="Genomic_DNA"/>
</dbReference>
<proteinExistence type="predicted"/>
<sequence length="106" mass="12173">MKRFLSQVYNKISKDLFGAGTTLLKVTIDQNVITLQAKHPRAPRSAALEGEVPSLKQEVDFHLSLLFKKKLKEQLEETTNWNIEAILRDYDSFTQLAFTNIVLTKH</sequence>